<sequence>MDTTISPEGSGSMPTNAQNTPLFTCMACQVAFYSADQQRAHYRSDWHRYNLKRKVADLPPVTAESFAERVLAQQAKSVEDAKKAGYSGECTVCKKTYVSENGFNNHLNSKKHKETEAKMVAKMQAEEDMRAEQAAIAESIANISISPAAASVAADEAQQQGAADAAATAAVDADSVCSTSATSERKLKVSNFPLGDEDDSDDDDEEEEVNTSLNDAAQPTDEQDAERTRRKQERELKQQLHQATSEEEVVKLLEKKKATAPRLNPDSDCLFCTHKSDSFDSNMAHMSLAHSLFIPDLEYIVDLRGLIKYLADKLSVANVCLYCNGRGRALQSLDAVRKHMLDKGHTKLAYDTEIDVLEISDFYDFSSTYPDADEHDADEELDAAGGALVRTTGRPTMSGTLEEEDGELVLPSGNRIGHRALHRYYKQSIPLERPEKDSVVIHKMLTNYSENPQFSNQLMQSRQNRAMVLAMPNGRQALKDFATFKEKRTRQDFTNRIGMRMNNLQKYFREANPL</sequence>
<organism evidence="1 2">
    <name type="scientific">Kickxella alabastrina</name>
    <dbReference type="NCBI Taxonomy" id="61397"/>
    <lineage>
        <taxon>Eukaryota</taxon>
        <taxon>Fungi</taxon>
        <taxon>Fungi incertae sedis</taxon>
        <taxon>Zoopagomycota</taxon>
        <taxon>Kickxellomycotina</taxon>
        <taxon>Kickxellomycetes</taxon>
        <taxon>Kickxellales</taxon>
        <taxon>Kickxellaceae</taxon>
        <taxon>Kickxella</taxon>
    </lineage>
</organism>
<proteinExistence type="predicted"/>
<keyword evidence="2" id="KW-1185">Reference proteome</keyword>
<comment type="caution">
    <text evidence="1">The sequence shown here is derived from an EMBL/GenBank/DDBJ whole genome shotgun (WGS) entry which is preliminary data.</text>
</comment>
<accession>A0ACC1IR30</accession>
<dbReference type="EMBL" id="JANBPG010000165">
    <property type="protein sequence ID" value="KAJ1899289.1"/>
    <property type="molecule type" value="Genomic_DNA"/>
</dbReference>
<protein>
    <submittedName>
        <fullName evidence="1">Pre-60S factor rei1</fullName>
    </submittedName>
</protein>
<gene>
    <name evidence="1" type="primary">REI1_2</name>
    <name evidence="1" type="ORF">LPJ66_002198</name>
</gene>
<evidence type="ECO:0000313" key="1">
    <source>
        <dbReference type="EMBL" id="KAJ1899289.1"/>
    </source>
</evidence>
<dbReference type="Proteomes" id="UP001150581">
    <property type="component" value="Unassembled WGS sequence"/>
</dbReference>
<reference evidence="1" key="1">
    <citation type="submission" date="2022-07" db="EMBL/GenBank/DDBJ databases">
        <title>Phylogenomic reconstructions and comparative analyses of Kickxellomycotina fungi.</title>
        <authorList>
            <person name="Reynolds N.K."/>
            <person name="Stajich J.E."/>
            <person name="Barry K."/>
            <person name="Grigoriev I.V."/>
            <person name="Crous P."/>
            <person name="Smith M.E."/>
        </authorList>
    </citation>
    <scope>NUCLEOTIDE SEQUENCE</scope>
    <source>
        <strain evidence="1">Benny 63K</strain>
    </source>
</reference>
<name>A0ACC1IR30_9FUNG</name>
<evidence type="ECO:0000313" key="2">
    <source>
        <dbReference type="Proteomes" id="UP001150581"/>
    </source>
</evidence>